<protein>
    <submittedName>
        <fullName evidence="2">Uncharacterized protein</fullName>
    </submittedName>
</protein>
<feature type="region of interest" description="Disordered" evidence="1">
    <location>
        <begin position="1"/>
        <end position="21"/>
    </location>
</feature>
<reference evidence="2" key="1">
    <citation type="journal article" date="2020" name="Stud. Mycol.">
        <title>101 Dothideomycetes genomes: a test case for predicting lifestyles and emergence of pathogens.</title>
        <authorList>
            <person name="Haridas S."/>
            <person name="Albert R."/>
            <person name="Binder M."/>
            <person name="Bloem J."/>
            <person name="Labutti K."/>
            <person name="Salamov A."/>
            <person name="Andreopoulos B."/>
            <person name="Baker S."/>
            <person name="Barry K."/>
            <person name="Bills G."/>
            <person name="Bluhm B."/>
            <person name="Cannon C."/>
            <person name="Castanera R."/>
            <person name="Culley D."/>
            <person name="Daum C."/>
            <person name="Ezra D."/>
            <person name="Gonzalez J."/>
            <person name="Henrissat B."/>
            <person name="Kuo A."/>
            <person name="Liang C."/>
            <person name="Lipzen A."/>
            <person name="Lutzoni F."/>
            <person name="Magnuson J."/>
            <person name="Mondo S."/>
            <person name="Nolan M."/>
            <person name="Ohm R."/>
            <person name="Pangilinan J."/>
            <person name="Park H.-J."/>
            <person name="Ramirez L."/>
            <person name="Alfaro M."/>
            <person name="Sun H."/>
            <person name="Tritt A."/>
            <person name="Yoshinaga Y."/>
            <person name="Zwiers L.-H."/>
            <person name="Turgeon B."/>
            <person name="Goodwin S."/>
            <person name="Spatafora J."/>
            <person name="Crous P."/>
            <person name="Grigoriev I."/>
        </authorList>
    </citation>
    <scope>NUCLEOTIDE SEQUENCE</scope>
    <source>
        <strain evidence="2">CBS 109.77</strain>
    </source>
</reference>
<accession>A0A6A6XV46</accession>
<proteinExistence type="predicted"/>
<evidence type="ECO:0000313" key="2">
    <source>
        <dbReference type="EMBL" id="KAF2799427.1"/>
    </source>
</evidence>
<feature type="compositionally biased region" description="Polar residues" evidence="1">
    <location>
        <begin position="8"/>
        <end position="21"/>
    </location>
</feature>
<dbReference type="EMBL" id="MU001764">
    <property type="protein sequence ID" value="KAF2799427.1"/>
    <property type="molecule type" value="Genomic_DNA"/>
</dbReference>
<gene>
    <name evidence="2" type="ORF">K505DRAFT_356587</name>
</gene>
<organism evidence="2 3">
    <name type="scientific">Melanomma pulvis-pyrius CBS 109.77</name>
    <dbReference type="NCBI Taxonomy" id="1314802"/>
    <lineage>
        <taxon>Eukaryota</taxon>
        <taxon>Fungi</taxon>
        <taxon>Dikarya</taxon>
        <taxon>Ascomycota</taxon>
        <taxon>Pezizomycotina</taxon>
        <taxon>Dothideomycetes</taxon>
        <taxon>Pleosporomycetidae</taxon>
        <taxon>Pleosporales</taxon>
        <taxon>Melanommataceae</taxon>
        <taxon>Melanomma</taxon>
    </lineage>
</organism>
<keyword evidence="3" id="KW-1185">Reference proteome</keyword>
<dbReference type="AlphaFoldDB" id="A0A6A6XV46"/>
<evidence type="ECO:0000313" key="3">
    <source>
        <dbReference type="Proteomes" id="UP000799757"/>
    </source>
</evidence>
<sequence length="167" mass="18402">MSRPVPPASQQQGVTSSANKINGQGINLSQLRTRNAVPEWLRDLLRDEDSQSSYGRTYCHAIGARQNPDQDTPLNTLLEYVVAATTELRDSSHDPQRLTLQHIAKVVGEKILGQSNGQPLNQQQLDASYQALFASIGWLSFLYEPSNTVTNNLFSIEAPAILNAIQT</sequence>
<name>A0A6A6XV46_9PLEO</name>
<dbReference type="Proteomes" id="UP000799757">
    <property type="component" value="Unassembled WGS sequence"/>
</dbReference>
<evidence type="ECO:0000256" key="1">
    <source>
        <dbReference type="SAM" id="MobiDB-lite"/>
    </source>
</evidence>